<feature type="compositionally biased region" description="Polar residues" evidence="1">
    <location>
        <begin position="194"/>
        <end position="218"/>
    </location>
</feature>
<accession>A0A9N8HGS8</accession>
<keyword evidence="4" id="KW-1185">Reference proteome</keyword>
<gene>
    <name evidence="3" type="ORF">SEMRO_411_G137680.1</name>
</gene>
<evidence type="ECO:0000256" key="1">
    <source>
        <dbReference type="SAM" id="MobiDB-lite"/>
    </source>
</evidence>
<organism evidence="3 4">
    <name type="scientific">Seminavis robusta</name>
    <dbReference type="NCBI Taxonomy" id="568900"/>
    <lineage>
        <taxon>Eukaryota</taxon>
        <taxon>Sar</taxon>
        <taxon>Stramenopiles</taxon>
        <taxon>Ochrophyta</taxon>
        <taxon>Bacillariophyta</taxon>
        <taxon>Bacillariophyceae</taxon>
        <taxon>Bacillariophycidae</taxon>
        <taxon>Naviculales</taxon>
        <taxon>Naviculaceae</taxon>
        <taxon>Seminavis</taxon>
    </lineage>
</organism>
<dbReference type="AlphaFoldDB" id="A0A9N8HGS8"/>
<dbReference type="Pfam" id="PF08123">
    <property type="entry name" value="DOT1"/>
    <property type="match status" value="1"/>
</dbReference>
<evidence type="ECO:0000313" key="4">
    <source>
        <dbReference type="Proteomes" id="UP001153069"/>
    </source>
</evidence>
<feature type="compositionally biased region" description="Polar residues" evidence="1">
    <location>
        <begin position="1"/>
        <end position="11"/>
    </location>
</feature>
<comment type="caution">
    <text evidence="3">The sequence shown here is derived from an EMBL/GenBank/DDBJ whole genome shotgun (WGS) entry which is preliminary data.</text>
</comment>
<sequence>MDGQHVRNNNVIAYRRHSDGRNSYNVAPRRPSQSDSHSGNSLDGQSMASKDARSAKTQKVSRPSFHGDNRGFDGGSVGVVAPNHSLTHSVPEQRGTKRPSVSSLSGRSRVITTSNAWELRRHKRLATRPMLNEQTTAPTTSRGISRMAVSTNMQGRSQTEAAPESFPKTGDTLEEAIELEESDDDEEMEVWTYSDVQGHNPSTEESQSGVSQPNNTHQPAAKEKLSSRPHQNQSNGKQSDESERISFEQPMTPPVVSDDSSGSPESSGSEEPMADENESDDEVEVLAGPPDTQRPGFAPGPSRSQNTNKAKDVGRTGTLEANNNHEQPPFGRGDHLQARKSSPSSVASRNNETSGNCITLDGSSDEEDDKGIDRNVALADSKMPAISDAAVSRDAIFNGRVQQISRVARRAQNKGGESKAAFHASNGAAYALAREIPKQPEIIDILCSDDEEDYGVDTNIHDDNEDRKLPAREHGHLGELPPHQGLGGDYLHEVDLSIGSAVGTTTAGVAPVASLPTEATSCSEDYQSVDRAVEENYDTFKNQNHQNPKPYTLEGFKELVKLFEKKRGETLEEIEDTKTVRASNRNSHQQYGRILPGAMDKIFKLMGMTKDGKGIFVDIGHGLGMPCFQAAYTFGTEARGIELDEGRNNLALHIMDGFSDIHRDTDKSGFEPARIDLKQGDFSSRAHRKWLIEADYAFCNNYDGVFSQRSGTHGKRNLDDHLARVFASMKEGAKLVTMYEIQTSLRCLPLKDSKEQRKRRGLRDAESDASSFYEVTKVNLGGLKDVSSWAQSNPDDTFCYIYTRVNQSADGYARFMCNNEDCPNAMNGVVMKVVQGGDPNISSCKCKINDRTRRLGRTTVNYKD</sequence>
<feature type="compositionally biased region" description="Polar residues" evidence="1">
    <location>
        <begin position="228"/>
        <end position="237"/>
    </location>
</feature>
<feature type="compositionally biased region" description="Low complexity" evidence="1">
    <location>
        <begin position="254"/>
        <end position="271"/>
    </location>
</feature>
<proteinExistence type="predicted"/>
<dbReference type="Proteomes" id="UP001153069">
    <property type="component" value="Unassembled WGS sequence"/>
</dbReference>
<feature type="compositionally biased region" description="Polar residues" evidence="1">
    <location>
        <begin position="21"/>
        <end position="48"/>
    </location>
</feature>
<reference evidence="3" key="1">
    <citation type="submission" date="2020-06" db="EMBL/GenBank/DDBJ databases">
        <authorList>
            <consortium name="Plant Systems Biology data submission"/>
        </authorList>
    </citation>
    <scope>NUCLEOTIDE SEQUENCE</scope>
    <source>
        <strain evidence="3">D6</strain>
    </source>
</reference>
<dbReference type="Gene3D" id="3.40.50.150">
    <property type="entry name" value="Vaccinia Virus protein VP39"/>
    <property type="match status" value="1"/>
</dbReference>
<dbReference type="OrthoDB" id="204102at2759"/>
<feature type="compositionally biased region" description="Acidic residues" evidence="1">
    <location>
        <begin position="172"/>
        <end position="189"/>
    </location>
</feature>
<dbReference type="SUPFAM" id="SSF53335">
    <property type="entry name" value="S-adenosyl-L-methionine-dependent methyltransferases"/>
    <property type="match status" value="1"/>
</dbReference>
<evidence type="ECO:0000259" key="2">
    <source>
        <dbReference type="Pfam" id="PF08123"/>
    </source>
</evidence>
<feature type="compositionally biased region" description="Polar residues" evidence="1">
    <location>
        <begin position="151"/>
        <end position="160"/>
    </location>
</feature>
<feature type="compositionally biased region" description="Acidic residues" evidence="1">
    <location>
        <begin position="272"/>
        <end position="284"/>
    </location>
</feature>
<dbReference type="GO" id="GO:0031151">
    <property type="term" value="F:histone H3K79 methyltransferase activity"/>
    <property type="evidence" value="ECO:0007669"/>
    <property type="project" value="InterPro"/>
</dbReference>
<dbReference type="InterPro" id="IPR029063">
    <property type="entry name" value="SAM-dependent_MTases_sf"/>
</dbReference>
<dbReference type="CDD" id="cd02440">
    <property type="entry name" value="AdoMet_MTases"/>
    <property type="match status" value="1"/>
</dbReference>
<feature type="region of interest" description="Disordered" evidence="1">
    <location>
        <begin position="151"/>
        <end position="370"/>
    </location>
</feature>
<feature type="domain" description="DOT1" evidence="2">
    <location>
        <begin position="580"/>
        <end position="744"/>
    </location>
</feature>
<feature type="region of interest" description="Disordered" evidence="1">
    <location>
        <begin position="1"/>
        <end position="107"/>
    </location>
</feature>
<dbReference type="InterPro" id="IPR025789">
    <property type="entry name" value="DOT1_dom"/>
</dbReference>
<name>A0A9N8HGS8_9STRA</name>
<dbReference type="EMBL" id="CAICTM010000410">
    <property type="protein sequence ID" value="CAB9509938.1"/>
    <property type="molecule type" value="Genomic_DNA"/>
</dbReference>
<protein>
    <submittedName>
        <fullName evidence="3">Lysine N-methyltransferase, H3 lysine-79 specific</fullName>
    </submittedName>
</protein>
<feature type="compositionally biased region" description="Polar residues" evidence="1">
    <location>
        <begin position="339"/>
        <end position="357"/>
    </location>
</feature>
<evidence type="ECO:0000313" key="3">
    <source>
        <dbReference type="EMBL" id="CAB9509938.1"/>
    </source>
</evidence>